<accession>A0A0B2V8R2</accession>
<proteinExistence type="predicted"/>
<dbReference type="EMBL" id="UYWY01024597">
    <property type="protein sequence ID" value="VDM48925.1"/>
    <property type="molecule type" value="Genomic_DNA"/>
</dbReference>
<keyword evidence="4" id="KW-1185">Reference proteome</keyword>
<dbReference type="EMBL" id="JPKZ01001845">
    <property type="protein sequence ID" value="KHN79801.1"/>
    <property type="molecule type" value="Genomic_DNA"/>
</dbReference>
<protein>
    <submittedName>
        <fullName evidence="2">Uncharacterized protein</fullName>
    </submittedName>
</protein>
<dbReference type="Proteomes" id="UP000031036">
    <property type="component" value="Unassembled WGS sequence"/>
</dbReference>
<name>A0A0B2V8R2_TOXCA</name>
<feature type="compositionally biased region" description="Basic residues" evidence="1">
    <location>
        <begin position="102"/>
        <end position="111"/>
    </location>
</feature>
<dbReference type="AlphaFoldDB" id="A0A0B2V8R2"/>
<gene>
    <name evidence="2" type="ORF">Tcan_09909</name>
    <name evidence="3" type="ORF">TCNE_LOCUS17604</name>
</gene>
<reference evidence="2 4" key="1">
    <citation type="submission" date="2014-11" db="EMBL/GenBank/DDBJ databases">
        <title>Genetic blueprint of the zoonotic pathogen Toxocara canis.</title>
        <authorList>
            <person name="Zhu X.-Q."/>
            <person name="Korhonen P.K."/>
            <person name="Cai H."/>
            <person name="Young N.D."/>
            <person name="Nejsum P."/>
            <person name="von Samson-Himmelstjerna G."/>
            <person name="Boag P.R."/>
            <person name="Tan P."/>
            <person name="Li Q."/>
            <person name="Min J."/>
            <person name="Yang Y."/>
            <person name="Wang X."/>
            <person name="Fang X."/>
            <person name="Hall R.S."/>
            <person name="Hofmann A."/>
            <person name="Sternberg P.W."/>
            <person name="Jex A.R."/>
            <person name="Gasser R.B."/>
        </authorList>
    </citation>
    <scope>NUCLEOTIDE SEQUENCE [LARGE SCALE GENOMIC DNA]</scope>
    <source>
        <strain evidence="2">PN_DK_2014</strain>
    </source>
</reference>
<sequence length="129" mass="14494">MRNLRNFLKNQRRGSQSIKFRARVPSGRLNRGRSRGRETRRALNTTTLGGGTAKSDFAREDLIANARARMGDDLIENGRARMDEDLTANGRAGRMGTGRRVMSTKKRGHKVRKRIPYGERINLVTSAAP</sequence>
<evidence type="ECO:0000313" key="4">
    <source>
        <dbReference type="Proteomes" id="UP000031036"/>
    </source>
</evidence>
<evidence type="ECO:0000313" key="2">
    <source>
        <dbReference type="EMBL" id="KHN79801.1"/>
    </source>
</evidence>
<feature type="region of interest" description="Disordered" evidence="1">
    <location>
        <begin position="25"/>
        <end position="53"/>
    </location>
</feature>
<organism evidence="2 4">
    <name type="scientific">Toxocara canis</name>
    <name type="common">Canine roundworm</name>
    <dbReference type="NCBI Taxonomy" id="6265"/>
    <lineage>
        <taxon>Eukaryota</taxon>
        <taxon>Metazoa</taxon>
        <taxon>Ecdysozoa</taxon>
        <taxon>Nematoda</taxon>
        <taxon>Chromadorea</taxon>
        <taxon>Rhabditida</taxon>
        <taxon>Spirurina</taxon>
        <taxon>Ascaridomorpha</taxon>
        <taxon>Ascaridoidea</taxon>
        <taxon>Toxocaridae</taxon>
        <taxon>Toxocara</taxon>
    </lineage>
</organism>
<evidence type="ECO:0000256" key="1">
    <source>
        <dbReference type="SAM" id="MobiDB-lite"/>
    </source>
</evidence>
<feature type="region of interest" description="Disordered" evidence="1">
    <location>
        <begin position="89"/>
        <end position="111"/>
    </location>
</feature>
<reference evidence="3" key="2">
    <citation type="submission" date="2018-11" db="EMBL/GenBank/DDBJ databases">
        <authorList>
            <consortium name="Pathogen Informatics"/>
        </authorList>
    </citation>
    <scope>NUCLEOTIDE SEQUENCE [LARGE SCALE GENOMIC DNA]</scope>
</reference>
<evidence type="ECO:0000313" key="3">
    <source>
        <dbReference type="EMBL" id="VDM48925.1"/>
    </source>
</evidence>